<protein>
    <submittedName>
        <fullName evidence="3">Uncharacterized protein</fullName>
    </submittedName>
</protein>
<evidence type="ECO:0000256" key="1">
    <source>
        <dbReference type="SAM" id="Coils"/>
    </source>
</evidence>
<evidence type="ECO:0000256" key="2">
    <source>
        <dbReference type="SAM" id="Phobius"/>
    </source>
</evidence>
<keyword evidence="2" id="KW-0472">Membrane</keyword>
<keyword evidence="2" id="KW-1133">Transmembrane helix</keyword>
<accession>A0A3B0VLH8</accession>
<organism evidence="3">
    <name type="scientific">hydrothermal vent metagenome</name>
    <dbReference type="NCBI Taxonomy" id="652676"/>
    <lineage>
        <taxon>unclassified sequences</taxon>
        <taxon>metagenomes</taxon>
        <taxon>ecological metagenomes</taxon>
    </lineage>
</organism>
<reference evidence="3" key="1">
    <citation type="submission" date="2018-06" db="EMBL/GenBank/DDBJ databases">
        <authorList>
            <person name="Zhirakovskaya E."/>
        </authorList>
    </citation>
    <scope>NUCLEOTIDE SEQUENCE</scope>
</reference>
<feature type="transmembrane region" description="Helical" evidence="2">
    <location>
        <begin position="24"/>
        <end position="44"/>
    </location>
</feature>
<dbReference type="AlphaFoldDB" id="A0A3B0VLH8"/>
<gene>
    <name evidence="3" type="ORF">MNBD_GAMMA01-2066</name>
</gene>
<sequence>MSIEIPKYTVQRIAPRPSVLKKTVVPLLMALSFVVGFFSSYFYVDDSIKSLRTRNAVLEDLNNDSQNKIAQQQVKLSLLKAEKKIKTEAVIQLQNDYKKLLDIQNDLKSDINFYERLLVPNTKNKGLRVFEAQVQRHTEDTFLLKLTLVQKIERAQLASGAYQIDLIGTLNNKSKTIKINKKDDSSFKFRYFYRVSLVFSLPDGFKPEQLVVKLLPKNKKTKAVEYTANWQSLIK</sequence>
<proteinExistence type="predicted"/>
<dbReference type="InterPro" id="IPR046703">
    <property type="entry name" value="DUF6776"/>
</dbReference>
<evidence type="ECO:0000313" key="3">
    <source>
        <dbReference type="EMBL" id="VAW32996.1"/>
    </source>
</evidence>
<keyword evidence="1" id="KW-0175">Coiled coil</keyword>
<dbReference type="EMBL" id="UOEW01000014">
    <property type="protein sequence ID" value="VAW32996.1"/>
    <property type="molecule type" value="Genomic_DNA"/>
</dbReference>
<dbReference type="Pfam" id="PF20567">
    <property type="entry name" value="DUF6776"/>
    <property type="match status" value="1"/>
</dbReference>
<name>A0A3B0VLH8_9ZZZZ</name>
<keyword evidence="2" id="KW-0812">Transmembrane</keyword>
<feature type="coiled-coil region" evidence="1">
    <location>
        <begin position="48"/>
        <end position="82"/>
    </location>
</feature>